<evidence type="ECO:0008006" key="5">
    <source>
        <dbReference type="Google" id="ProtNLM"/>
    </source>
</evidence>
<feature type="domain" description="M23ase beta-sheet core" evidence="2">
    <location>
        <begin position="129"/>
        <end position="225"/>
    </location>
</feature>
<dbReference type="InterPro" id="IPR036366">
    <property type="entry name" value="PGBDSf"/>
</dbReference>
<protein>
    <recommendedName>
        <fullName evidence="5">Peptidase M23</fullName>
    </recommendedName>
</protein>
<name>A0A5R9F6D2_9BACL</name>
<comment type="caution">
    <text evidence="3">The sequence shown here is derived from an EMBL/GenBank/DDBJ whole genome shotgun (WGS) entry which is preliminary data.</text>
</comment>
<dbReference type="Gene3D" id="1.10.101.10">
    <property type="entry name" value="PGBD-like superfamily/PGBD"/>
    <property type="match status" value="2"/>
</dbReference>
<proteinExistence type="predicted"/>
<dbReference type="InterPro" id="IPR036365">
    <property type="entry name" value="PGBD-like_sf"/>
</dbReference>
<evidence type="ECO:0000313" key="3">
    <source>
        <dbReference type="EMBL" id="TLS36034.1"/>
    </source>
</evidence>
<feature type="domain" description="Peptidoglycan binding-like" evidence="1">
    <location>
        <begin position="47"/>
        <end position="104"/>
    </location>
</feature>
<dbReference type="PANTHER" id="PTHR21666">
    <property type="entry name" value="PEPTIDASE-RELATED"/>
    <property type="match status" value="1"/>
</dbReference>
<dbReference type="Gene3D" id="2.70.70.10">
    <property type="entry name" value="Glucose Permease (Domain IIA)"/>
    <property type="match status" value="1"/>
</dbReference>
<dbReference type="GO" id="GO:0004222">
    <property type="term" value="F:metalloendopeptidase activity"/>
    <property type="evidence" value="ECO:0007669"/>
    <property type="project" value="TreeGrafter"/>
</dbReference>
<dbReference type="Proteomes" id="UP000308230">
    <property type="component" value="Unassembled WGS sequence"/>
</dbReference>
<dbReference type="PANTHER" id="PTHR21666:SF270">
    <property type="entry name" value="MUREIN HYDROLASE ACTIVATOR ENVC"/>
    <property type="match status" value="1"/>
</dbReference>
<gene>
    <name evidence="3" type="ORF">FCL54_17555</name>
</gene>
<dbReference type="AlphaFoldDB" id="A0A5R9F6D2"/>
<keyword evidence="4" id="KW-1185">Reference proteome</keyword>
<dbReference type="SUPFAM" id="SSF47090">
    <property type="entry name" value="PGBD-like"/>
    <property type="match status" value="2"/>
</dbReference>
<evidence type="ECO:0000259" key="1">
    <source>
        <dbReference type="Pfam" id="PF01471"/>
    </source>
</evidence>
<dbReference type="Pfam" id="PF01551">
    <property type="entry name" value="Peptidase_M23"/>
    <property type="match status" value="1"/>
</dbReference>
<dbReference type="OrthoDB" id="9805070at2"/>
<dbReference type="CDD" id="cd12797">
    <property type="entry name" value="M23_peptidase"/>
    <property type="match status" value="1"/>
</dbReference>
<dbReference type="SUPFAM" id="SSF51261">
    <property type="entry name" value="Duplicated hybrid motif"/>
    <property type="match status" value="1"/>
</dbReference>
<dbReference type="InterPro" id="IPR050570">
    <property type="entry name" value="Cell_wall_metabolism_enzyme"/>
</dbReference>
<dbReference type="Pfam" id="PF01471">
    <property type="entry name" value="PG_binding_1"/>
    <property type="match status" value="2"/>
</dbReference>
<dbReference type="EMBL" id="SWLG01000014">
    <property type="protein sequence ID" value="TLS36034.1"/>
    <property type="molecule type" value="Genomic_DNA"/>
</dbReference>
<evidence type="ECO:0000313" key="4">
    <source>
        <dbReference type="Proteomes" id="UP000308230"/>
    </source>
</evidence>
<dbReference type="InterPro" id="IPR011055">
    <property type="entry name" value="Dup_hybrid_motif"/>
</dbReference>
<accession>A0A5R9F6D2</accession>
<dbReference type="InterPro" id="IPR016047">
    <property type="entry name" value="M23ase_b-sheet_dom"/>
</dbReference>
<evidence type="ECO:0000259" key="2">
    <source>
        <dbReference type="Pfam" id="PF01551"/>
    </source>
</evidence>
<feature type="domain" description="Peptidoglycan binding-like" evidence="1">
    <location>
        <begin position="2"/>
        <end position="29"/>
    </location>
</feature>
<reference evidence="3 4" key="1">
    <citation type="submission" date="2019-04" db="EMBL/GenBank/DDBJ databases">
        <title>Bacillus caeni sp. nov., a bacterium isolated from mangrove sediment.</title>
        <authorList>
            <person name="Huang H."/>
            <person name="Mo K."/>
            <person name="Hu Y."/>
        </authorList>
    </citation>
    <scope>NUCLEOTIDE SEQUENCE [LARGE SCALE GENOMIC DNA]</scope>
    <source>
        <strain evidence="3 4">HB172195</strain>
    </source>
</reference>
<organism evidence="3 4">
    <name type="scientific">Exobacillus caeni</name>
    <dbReference type="NCBI Taxonomy" id="2574798"/>
    <lineage>
        <taxon>Bacteria</taxon>
        <taxon>Bacillati</taxon>
        <taxon>Bacillota</taxon>
        <taxon>Bacilli</taxon>
        <taxon>Bacillales</taxon>
        <taxon>Guptibacillaceae</taxon>
        <taxon>Exobacillus</taxon>
    </lineage>
</organism>
<sequence>MTTSDVKDFQRSAGIKVDGIVGPQTVSVLKSAGSSSSFDRTLRIGSTGNDVEELQKKLKTLGHFTFYKTTNYYGTITADAVKSFQRANGLTADGIAGSNTFHALNKKSSFMKPTSGTLTAKTGMRWGSRHTGVDIAKAGTVSVVAAASGTVERSYYSSTYGNVVFIAHSIGGQKYTTVYAHMRERKVSAGQRVSQGQLLGHQGNTGDSYGQHLHFELHKGSWNINKTNMVDPLDYITL</sequence>
<dbReference type="InterPro" id="IPR002477">
    <property type="entry name" value="Peptidoglycan-bd-like"/>
</dbReference>